<dbReference type="EMBL" id="BPLR01019338">
    <property type="protein sequence ID" value="GIX66746.1"/>
    <property type="molecule type" value="Genomic_DNA"/>
</dbReference>
<evidence type="ECO:0000313" key="1">
    <source>
        <dbReference type="EMBL" id="GIX66746.1"/>
    </source>
</evidence>
<reference evidence="1 2" key="1">
    <citation type="submission" date="2021-06" db="EMBL/GenBank/DDBJ databases">
        <title>Caerostris extrusa draft genome.</title>
        <authorList>
            <person name="Kono N."/>
            <person name="Arakawa K."/>
        </authorList>
    </citation>
    <scope>NUCLEOTIDE SEQUENCE [LARGE SCALE GENOMIC DNA]</scope>
</reference>
<organism evidence="1 2">
    <name type="scientific">Caerostris extrusa</name>
    <name type="common">Bark spider</name>
    <name type="synonym">Caerostris bankana</name>
    <dbReference type="NCBI Taxonomy" id="172846"/>
    <lineage>
        <taxon>Eukaryota</taxon>
        <taxon>Metazoa</taxon>
        <taxon>Ecdysozoa</taxon>
        <taxon>Arthropoda</taxon>
        <taxon>Chelicerata</taxon>
        <taxon>Arachnida</taxon>
        <taxon>Araneae</taxon>
        <taxon>Araneomorphae</taxon>
        <taxon>Entelegynae</taxon>
        <taxon>Araneoidea</taxon>
        <taxon>Araneidae</taxon>
        <taxon>Caerostris</taxon>
    </lineage>
</organism>
<gene>
    <name evidence="1" type="ORF">CEXT_258601</name>
</gene>
<dbReference type="Proteomes" id="UP001054945">
    <property type="component" value="Unassembled WGS sequence"/>
</dbReference>
<name>A0AAV4M5R4_CAEEX</name>
<accession>A0AAV4M5R4</accession>
<evidence type="ECO:0000313" key="2">
    <source>
        <dbReference type="Proteomes" id="UP001054945"/>
    </source>
</evidence>
<keyword evidence="2" id="KW-1185">Reference proteome</keyword>
<protein>
    <submittedName>
        <fullName evidence="1">Uncharacterized protein</fullName>
    </submittedName>
</protein>
<dbReference type="AlphaFoldDB" id="A0AAV4M5R4"/>
<comment type="caution">
    <text evidence="1">The sequence shown here is derived from an EMBL/GenBank/DDBJ whole genome shotgun (WGS) entry which is preliminary data.</text>
</comment>
<proteinExistence type="predicted"/>
<sequence length="103" mass="11944">MTVIGTDDLNDIPLRQYSMSKFLYVDHEQAMKVIGIDDQNDISFSDSNINLFKYRILNWPSYSLNATIETTLTNVSNSQWVFMADTCDKYKLPRHLTTRTVTL</sequence>